<dbReference type="EMBL" id="RCWJ01000004">
    <property type="protein sequence ID" value="RLQ81489.1"/>
    <property type="molecule type" value="Genomic_DNA"/>
</dbReference>
<evidence type="ECO:0000256" key="4">
    <source>
        <dbReference type="SAM" id="MobiDB-lite"/>
    </source>
</evidence>
<dbReference type="CDD" id="cd01854">
    <property type="entry name" value="YjeQ_EngC"/>
    <property type="match status" value="1"/>
</dbReference>
<dbReference type="Gene3D" id="1.10.40.50">
    <property type="entry name" value="Probable gtpase engc, domain 3"/>
    <property type="match status" value="1"/>
</dbReference>
<evidence type="ECO:0000256" key="2">
    <source>
        <dbReference type="ARBA" id="ARBA00023134"/>
    </source>
</evidence>
<comment type="function">
    <text evidence="3">One of several proteins that assist in the late maturation steps of the functional core of the 30S ribosomal subunit. Helps release RbfA from mature subunits. May play a role in the assembly of ribosomal proteins into the subunit. Circularly permuted GTPase that catalyzes slow GTP hydrolysis, GTPase activity is stimulated by the 30S ribosomal subunit.</text>
</comment>
<dbReference type="GO" id="GO:0003924">
    <property type="term" value="F:GTPase activity"/>
    <property type="evidence" value="ECO:0007669"/>
    <property type="project" value="UniProtKB-UniRule"/>
</dbReference>
<dbReference type="InterPro" id="IPR010914">
    <property type="entry name" value="RsgA_GTPase_dom"/>
</dbReference>
<evidence type="ECO:0000259" key="6">
    <source>
        <dbReference type="PROSITE" id="PS51721"/>
    </source>
</evidence>
<feature type="binding site" evidence="3">
    <location>
        <position position="306"/>
    </location>
    <ligand>
        <name>Zn(2+)</name>
        <dbReference type="ChEBI" id="CHEBI:29105"/>
    </ligand>
</feature>
<feature type="binding site" evidence="3">
    <location>
        <begin position="217"/>
        <end position="225"/>
    </location>
    <ligand>
        <name>GTP</name>
        <dbReference type="ChEBI" id="CHEBI:37565"/>
    </ligand>
</feature>
<dbReference type="HAMAP" id="MF_01820">
    <property type="entry name" value="GTPase_RsgA"/>
    <property type="match status" value="1"/>
</dbReference>
<dbReference type="InterPro" id="IPR027417">
    <property type="entry name" value="P-loop_NTPase"/>
</dbReference>
<evidence type="ECO:0000256" key="1">
    <source>
        <dbReference type="ARBA" id="ARBA00022741"/>
    </source>
</evidence>
<keyword evidence="3" id="KW-0963">Cytoplasm</keyword>
<comment type="subunit">
    <text evidence="3">Monomer. Associates with 30S ribosomal subunit, binds 16S rRNA.</text>
</comment>
<dbReference type="PANTHER" id="PTHR32120:SF11">
    <property type="entry name" value="SMALL RIBOSOMAL SUBUNIT BIOGENESIS GTPASE RSGA 1, MITOCHONDRIAL-RELATED"/>
    <property type="match status" value="1"/>
</dbReference>
<feature type="compositionally biased region" description="Basic residues" evidence="4">
    <location>
        <begin position="23"/>
        <end position="34"/>
    </location>
</feature>
<dbReference type="Gene3D" id="3.40.50.300">
    <property type="entry name" value="P-loop containing nucleotide triphosphate hydrolases"/>
    <property type="match status" value="1"/>
</dbReference>
<feature type="domain" description="CP-type G" evidence="6">
    <location>
        <begin position="121"/>
        <end position="278"/>
    </location>
</feature>
<dbReference type="GO" id="GO:0005737">
    <property type="term" value="C:cytoplasm"/>
    <property type="evidence" value="ECO:0007669"/>
    <property type="project" value="UniProtKB-SubCell"/>
</dbReference>
<keyword evidence="8" id="KW-1185">Reference proteome</keyword>
<dbReference type="InterPro" id="IPR030378">
    <property type="entry name" value="G_CP_dom"/>
</dbReference>
<feature type="binding site" evidence="3">
    <location>
        <position position="302"/>
    </location>
    <ligand>
        <name>Zn(2+)</name>
        <dbReference type="ChEBI" id="CHEBI:29105"/>
    </ligand>
</feature>
<feature type="compositionally biased region" description="Acidic residues" evidence="4">
    <location>
        <begin position="1"/>
        <end position="15"/>
    </location>
</feature>
<keyword evidence="3" id="KW-0378">Hydrolase</keyword>
<keyword evidence="3" id="KW-0694">RNA-binding</keyword>
<feature type="domain" description="EngC GTPase" evidence="5">
    <location>
        <begin position="130"/>
        <end position="276"/>
    </location>
</feature>
<reference evidence="7 8" key="1">
    <citation type="submission" date="2018-10" db="EMBL/GenBank/DDBJ databases">
        <authorList>
            <person name="Li J."/>
        </authorList>
    </citation>
    <scope>NUCLEOTIDE SEQUENCE [LARGE SCALE GENOMIC DNA]</scope>
    <source>
        <strain evidence="7 8">ZD1-4</strain>
    </source>
</reference>
<feature type="region of interest" description="Disordered" evidence="4">
    <location>
        <begin position="1"/>
        <end position="44"/>
    </location>
</feature>
<dbReference type="GO" id="GO:0042274">
    <property type="term" value="P:ribosomal small subunit biogenesis"/>
    <property type="evidence" value="ECO:0007669"/>
    <property type="project" value="UniProtKB-UniRule"/>
</dbReference>
<dbReference type="PROSITE" id="PS50936">
    <property type="entry name" value="ENGC_GTPASE"/>
    <property type="match status" value="1"/>
</dbReference>
<keyword evidence="2 3" id="KW-0342">GTP-binding</keyword>
<keyword evidence="3" id="KW-0699">rRNA-binding</keyword>
<keyword evidence="3" id="KW-0862">Zinc</keyword>
<name>A0A3L7ITI7_9MICO</name>
<sequence>MSWWDTGEDDDEPQFDESSIRVRPNRKGNRPRTKTRPEHNDAQTARVLAVDRGRYTVLLDEGTRKERRITASRASELRKHAVVNGDRVDVVGDLSGDAGTLSRIVRIVERTTLLRRSADDSDEVERVIVANADQMLVVVAAADPEPRERLVDRYLIAALDAGIRPILCITKTDLADPSDFLRNFAGLDLLVFTSATDRMPLAEITEALIGHDTVFVGHSGVGKSTLVNALVPTAQRATGHVNVVTGRGRHTSSSTVSYRIENDNGTGWVIDTPGVRSFGLGHIDPANVLKAFTDLAEAAERCPRGCTHLPDAPDCAIVEAVEAGELGETGAARLDSLQRLLATFATRAAVRDA</sequence>
<dbReference type="Pfam" id="PF03193">
    <property type="entry name" value="RsgA_GTPase"/>
    <property type="match status" value="1"/>
</dbReference>
<feature type="binding site" evidence="3">
    <location>
        <position position="308"/>
    </location>
    <ligand>
        <name>Zn(2+)</name>
        <dbReference type="ChEBI" id="CHEBI:29105"/>
    </ligand>
</feature>
<dbReference type="PANTHER" id="PTHR32120">
    <property type="entry name" value="SMALL RIBOSOMAL SUBUNIT BIOGENESIS GTPASE RSGA"/>
    <property type="match status" value="1"/>
</dbReference>
<comment type="caution">
    <text evidence="7">The sequence shown here is derived from an EMBL/GenBank/DDBJ whole genome shotgun (WGS) entry which is preliminary data.</text>
</comment>
<comment type="similarity">
    <text evidence="3">Belongs to the TRAFAC class YlqF/YawG GTPase family. RsgA subfamily.</text>
</comment>
<dbReference type="GO" id="GO:0005525">
    <property type="term" value="F:GTP binding"/>
    <property type="evidence" value="ECO:0007669"/>
    <property type="project" value="UniProtKB-UniRule"/>
</dbReference>
<accession>A0A3L7ITI7</accession>
<dbReference type="Proteomes" id="UP000282460">
    <property type="component" value="Unassembled WGS sequence"/>
</dbReference>
<evidence type="ECO:0000256" key="3">
    <source>
        <dbReference type="HAMAP-Rule" id="MF_01820"/>
    </source>
</evidence>
<comment type="cofactor">
    <cofactor evidence="3">
        <name>Zn(2+)</name>
        <dbReference type="ChEBI" id="CHEBI:29105"/>
    </cofactor>
    <text evidence="3">Binds 1 zinc ion per subunit.</text>
</comment>
<feature type="binding site" evidence="3">
    <location>
        <begin position="170"/>
        <end position="173"/>
    </location>
    <ligand>
        <name>GTP</name>
        <dbReference type="ChEBI" id="CHEBI:37565"/>
    </ligand>
</feature>
<organism evidence="7 8">
    <name type="scientific">Mycetocola zhadangensis</name>
    <dbReference type="NCBI Taxonomy" id="1164595"/>
    <lineage>
        <taxon>Bacteria</taxon>
        <taxon>Bacillati</taxon>
        <taxon>Actinomycetota</taxon>
        <taxon>Actinomycetes</taxon>
        <taxon>Micrococcales</taxon>
        <taxon>Microbacteriaceae</taxon>
        <taxon>Mycetocola</taxon>
    </lineage>
</organism>
<dbReference type="SUPFAM" id="SSF52540">
    <property type="entry name" value="P-loop containing nucleoside triphosphate hydrolases"/>
    <property type="match status" value="1"/>
</dbReference>
<keyword evidence="3" id="KW-0690">Ribosome biogenesis</keyword>
<dbReference type="EC" id="3.6.1.-" evidence="3"/>
<dbReference type="NCBIfam" id="TIGR00157">
    <property type="entry name" value="ribosome small subunit-dependent GTPase A"/>
    <property type="match status" value="1"/>
</dbReference>
<feature type="binding site" evidence="3">
    <location>
        <position position="315"/>
    </location>
    <ligand>
        <name>Zn(2+)</name>
        <dbReference type="ChEBI" id="CHEBI:29105"/>
    </ligand>
</feature>
<dbReference type="AlphaFoldDB" id="A0A3L7ITI7"/>
<keyword evidence="3" id="KW-0479">Metal-binding</keyword>
<gene>
    <name evidence="3 7" type="primary">rsgA</name>
    <name evidence="7" type="ORF">D9V28_14165</name>
</gene>
<protein>
    <recommendedName>
        <fullName evidence="3">Small ribosomal subunit biogenesis GTPase RsgA</fullName>
        <ecNumber evidence="3">3.6.1.-</ecNumber>
    </recommendedName>
</protein>
<dbReference type="InterPro" id="IPR004881">
    <property type="entry name" value="Ribosome_biogen_GTPase_RsgA"/>
</dbReference>
<proteinExistence type="inferred from homology"/>
<dbReference type="GO" id="GO:0046872">
    <property type="term" value="F:metal ion binding"/>
    <property type="evidence" value="ECO:0007669"/>
    <property type="project" value="UniProtKB-KW"/>
</dbReference>
<evidence type="ECO:0000313" key="7">
    <source>
        <dbReference type="EMBL" id="RLQ81489.1"/>
    </source>
</evidence>
<dbReference type="GO" id="GO:0019843">
    <property type="term" value="F:rRNA binding"/>
    <property type="evidence" value="ECO:0007669"/>
    <property type="project" value="UniProtKB-KW"/>
</dbReference>
<dbReference type="PROSITE" id="PS51721">
    <property type="entry name" value="G_CP"/>
    <property type="match status" value="1"/>
</dbReference>
<evidence type="ECO:0000313" key="8">
    <source>
        <dbReference type="Proteomes" id="UP000282460"/>
    </source>
</evidence>
<dbReference type="RefSeq" id="WP_121660399.1">
    <property type="nucleotide sequence ID" value="NZ_BMEK01000003.1"/>
</dbReference>
<comment type="subcellular location">
    <subcellularLocation>
        <location evidence="3">Cytoplasm</location>
    </subcellularLocation>
</comment>
<keyword evidence="1 3" id="KW-0547">Nucleotide-binding</keyword>
<evidence type="ECO:0000259" key="5">
    <source>
        <dbReference type="PROSITE" id="PS50936"/>
    </source>
</evidence>
<dbReference type="OrthoDB" id="9809485at2"/>